<protein>
    <submittedName>
        <fullName evidence="1">Uncharacterized protein</fullName>
    </submittedName>
</protein>
<gene>
    <name evidence="1" type="ORF">QLX08_006593</name>
</gene>
<proteinExistence type="predicted"/>
<comment type="caution">
    <text evidence="1">The sequence shown here is derived from an EMBL/GenBank/DDBJ whole genome shotgun (WGS) entry which is preliminary data.</text>
</comment>
<evidence type="ECO:0000313" key="1">
    <source>
        <dbReference type="EMBL" id="KAK9300891.1"/>
    </source>
</evidence>
<evidence type="ECO:0000313" key="2">
    <source>
        <dbReference type="Proteomes" id="UP001432146"/>
    </source>
</evidence>
<name>A0AAW0ZTF4_9HYME</name>
<dbReference type="AlphaFoldDB" id="A0AAW0ZTF4"/>
<sequence>MQEWGGVLSEDEGMKFDTVVNVAGTSDRCISRGKFGGLVLRVTDNEYSSESRVYPPQWRLNVKSANIRHLDYGTDMKR</sequence>
<keyword evidence="2" id="KW-1185">Reference proteome</keyword>
<dbReference type="Proteomes" id="UP001432146">
    <property type="component" value="Unassembled WGS sequence"/>
</dbReference>
<reference evidence="1 2" key="1">
    <citation type="submission" date="2024-05" db="EMBL/GenBank/DDBJ databases">
        <title>The nuclear and mitochondrial genome assemblies of Tetragonisca angustula (Apidae: Meliponini), a tiny yet remarkable pollinator in the Neotropics.</title>
        <authorList>
            <person name="Ferrari R."/>
            <person name="Ricardo P.C."/>
            <person name="Dias F.C."/>
            <person name="Araujo N.S."/>
            <person name="Soares D.O."/>
            <person name="Zhou Q.-S."/>
            <person name="Zhu C.-D."/>
            <person name="Coutinho L."/>
            <person name="Airas M.C."/>
            <person name="Batista T.M."/>
        </authorList>
    </citation>
    <scope>NUCLEOTIDE SEQUENCE [LARGE SCALE GENOMIC DNA]</scope>
    <source>
        <strain evidence="1">ASF017062</strain>
        <tissue evidence="1">Abdomen</tissue>
    </source>
</reference>
<dbReference type="EMBL" id="JAWNGG020000120">
    <property type="protein sequence ID" value="KAK9300891.1"/>
    <property type="molecule type" value="Genomic_DNA"/>
</dbReference>
<accession>A0AAW0ZTF4</accession>
<organism evidence="1 2">
    <name type="scientific">Tetragonisca angustula</name>
    <dbReference type="NCBI Taxonomy" id="166442"/>
    <lineage>
        <taxon>Eukaryota</taxon>
        <taxon>Metazoa</taxon>
        <taxon>Ecdysozoa</taxon>
        <taxon>Arthropoda</taxon>
        <taxon>Hexapoda</taxon>
        <taxon>Insecta</taxon>
        <taxon>Pterygota</taxon>
        <taxon>Neoptera</taxon>
        <taxon>Endopterygota</taxon>
        <taxon>Hymenoptera</taxon>
        <taxon>Apocrita</taxon>
        <taxon>Aculeata</taxon>
        <taxon>Apoidea</taxon>
        <taxon>Anthophila</taxon>
        <taxon>Apidae</taxon>
        <taxon>Tetragonisca</taxon>
    </lineage>
</organism>